<sequence length="66" mass="7352">MIQIPLINYLFGGSLPIMGVFLTMVGLDLTTGYVKALKSHTWVSSINLYGLFTKFVTFSCILFDTI</sequence>
<evidence type="ECO:0000313" key="7">
    <source>
        <dbReference type="EMBL" id="EOT44819.1"/>
    </source>
</evidence>
<dbReference type="Proteomes" id="UP000014107">
    <property type="component" value="Unassembled WGS sequence"/>
</dbReference>
<keyword evidence="9" id="KW-1185">Reference proteome</keyword>
<reference evidence="7 9" key="1">
    <citation type="submission" date="2013-03" db="EMBL/GenBank/DDBJ databases">
        <title>The Genome Sequence of Enterococcus avium ATCC_14025 (Illumina only assembly).</title>
        <authorList>
            <consortium name="The Broad Institute Genomics Platform"/>
            <consortium name="The Broad Institute Genome Sequencing Center for Infectious Disease"/>
            <person name="Earl A."/>
            <person name="Russ C."/>
            <person name="Gilmore M."/>
            <person name="Surin D."/>
            <person name="Walker B."/>
            <person name="Young S."/>
            <person name="Zeng Q."/>
            <person name="Gargeya S."/>
            <person name="Fitzgerald M."/>
            <person name="Haas B."/>
            <person name="Abouelleil A."/>
            <person name="Allen A.W."/>
            <person name="Alvarado L."/>
            <person name="Arachchi H.M."/>
            <person name="Berlin A.M."/>
            <person name="Chapman S.B."/>
            <person name="Gainer-Dewar J."/>
            <person name="Goldberg J."/>
            <person name="Griggs A."/>
            <person name="Gujja S."/>
            <person name="Hansen M."/>
            <person name="Howarth C."/>
            <person name="Imamovic A."/>
            <person name="Ireland A."/>
            <person name="Larimer J."/>
            <person name="McCowan C."/>
            <person name="Murphy C."/>
            <person name="Pearson M."/>
            <person name="Poon T.W."/>
            <person name="Priest M."/>
            <person name="Roberts A."/>
            <person name="Saif S."/>
            <person name="Shea T."/>
            <person name="Sisk P."/>
            <person name="Sykes S."/>
            <person name="Wortman J."/>
            <person name="Nusbaum C."/>
            <person name="Birren B."/>
        </authorList>
    </citation>
    <scope>NUCLEOTIDE SEQUENCE [LARGE SCALE GENOMIC DNA]</scope>
    <source>
        <strain evidence="7 9">ATCC 14025</strain>
    </source>
</reference>
<comment type="caution">
    <text evidence="8">The sequence shown here is derived from an EMBL/GenBank/DDBJ whole genome shotgun (WGS) entry which is preliminary data.</text>
</comment>
<feature type="transmembrane region" description="Helical" evidence="6">
    <location>
        <begin position="46"/>
        <end position="63"/>
    </location>
</feature>
<organism evidence="8 10">
    <name type="scientific">Enterococcus avium ATCC 14025</name>
    <dbReference type="NCBI Taxonomy" id="1140002"/>
    <lineage>
        <taxon>Bacteria</taxon>
        <taxon>Bacillati</taxon>
        <taxon>Bacillota</taxon>
        <taxon>Bacilli</taxon>
        <taxon>Lactobacillales</taxon>
        <taxon>Enterococcaceae</taxon>
        <taxon>Enterococcus</taxon>
    </lineage>
</organism>
<protein>
    <submittedName>
        <fullName evidence="8">Uncharacterized protein</fullName>
    </submittedName>
</protein>
<dbReference type="GO" id="GO:0016020">
    <property type="term" value="C:membrane"/>
    <property type="evidence" value="ECO:0007669"/>
    <property type="project" value="UniProtKB-SubCell"/>
</dbReference>
<keyword evidence="4 6" id="KW-0472">Membrane</keyword>
<evidence type="ECO:0000256" key="3">
    <source>
        <dbReference type="ARBA" id="ARBA00022989"/>
    </source>
</evidence>
<name>A0AAV3IY53_ENTAV</name>
<evidence type="ECO:0000313" key="9">
    <source>
        <dbReference type="Proteomes" id="UP000014104"/>
    </source>
</evidence>
<gene>
    <name evidence="8" type="ORF">I570_02156</name>
    <name evidence="7" type="ORF">OMU_02744</name>
</gene>
<evidence type="ECO:0000256" key="1">
    <source>
        <dbReference type="ARBA" id="ARBA00004141"/>
    </source>
</evidence>
<evidence type="ECO:0000256" key="5">
    <source>
        <dbReference type="ARBA" id="ARBA00023600"/>
    </source>
</evidence>
<keyword evidence="3 6" id="KW-1133">Transmembrane helix</keyword>
<evidence type="ECO:0000256" key="6">
    <source>
        <dbReference type="SAM" id="Phobius"/>
    </source>
</evidence>
<accession>A0AAV3IY53</accession>
<dbReference type="EMBL" id="AHYV01000026">
    <property type="protein sequence ID" value="EOT44819.1"/>
    <property type="molecule type" value="Genomic_DNA"/>
</dbReference>
<proteinExistence type="inferred from homology"/>
<dbReference type="EMBL" id="ASWL01000003">
    <property type="protein sequence ID" value="EOU21954.1"/>
    <property type="molecule type" value="Genomic_DNA"/>
</dbReference>
<comment type="similarity">
    <text evidence="5">Belongs to the bacteriophage holin family. Cp-1 holin subfamily.</text>
</comment>
<dbReference type="AlphaFoldDB" id="A0AAV3IY53"/>
<dbReference type="Pfam" id="PF05105">
    <property type="entry name" value="Phage_holin_4_1"/>
    <property type="match status" value="1"/>
</dbReference>
<comment type="subcellular location">
    <subcellularLocation>
        <location evidence="1">Membrane</location>
        <topology evidence="1">Multi-pass membrane protein</topology>
    </subcellularLocation>
</comment>
<evidence type="ECO:0000256" key="2">
    <source>
        <dbReference type="ARBA" id="ARBA00022692"/>
    </source>
</evidence>
<evidence type="ECO:0000313" key="10">
    <source>
        <dbReference type="Proteomes" id="UP000014107"/>
    </source>
</evidence>
<keyword evidence="2 6" id="KW-0812">Transmembrane</keyword>
<dbReference type="InterPro" id="IPR006480">
    <property type="entry name" value="Phage_holin_4_1"/>
</dbReference>
<evidence type="ECO:0000313" key="8">
    <source>
        <dbReference type="EMBL" id="EOU21954.1"/>
    </source>
</evidence>
<reference evidence="8 10" key="2">
    <citation type="submission" date="2013-03" db="EMBL/GenBank/DDBJ databases">
        <title>The Genome Sequence of Enterococcus avium ATCC_14025 (PacBio/Illumina hybrid assembly).</title>
        <authorList>
            <consortium name="The Broad Institute Genomics Platform"/>
            <consortium name="The Broad Institute Genome Sequencing Center for Infectious Disease"/>
            <person name="Earl A."/>
            <person name="Russ C."/>
            <person name="Gilmore M."/>
            <person name="Surin D."/>
            <person name="Walker B."/>
            <person name="Young S."/>
            <person name="Zeng Q."/>
            <person name="Gargeya S."/>
            <person name="Fitzgerald M."/>
            <person name="Haas B."/>
            <person name="Abouelleil A."/>
            <person name="Allen A.W."/>
            <person name="Alvarado L."/>
            <person name="Arachchi H.M."/>
            <person name="Berlin A.M."/>
            <person name="Chapman S.B."/>
            <person name="Gainer-Dewar J."/>
            <person name="Goldberg J."/>
            <person name="Griggs A."/>
            <person name="Gujja S."/>
            <person name="Hansen M."/>
            <person name="Howarth C."/>
            <person name="Imamovic A."/>
            <person name="Ireland A."/>
            <person name="Larimer J."/>
            <person name="McCowan C."/>
            <person name="Murphy C."/>
            <person name="Pearson M."/>
            <person name="Poon T.W."/>
            <person name="Priest M."/>
            <person name="Roberts A."/>
            <person name="Saif S."/>
            <person name="Shea T."/>
            <person name="Sisk P."/>
            <person name="Sykes S."/>
            <person name="Wortman J."/>
            <person name="Nusbaum C."/>
            <person name="Birren B."/>
        </authorList>
    </citation>
    <scope>NUCLEOTIDE SEQUENCE [LARGE SCALE GENOMIC DNA]</scope>
    <source>
        <strain evidence="8 10">ATCC 14025</strain>
    </source>
</reference>
<feature type="transmembrane region" description="Helical" evidence="6">
    <location>
        <begin position="7"/>
        <end position="26"/>
    </location>
</feature>
<dbReference type="Proteomes" id="UP000014104">
    <property type="component" value="Unassembled WGS sequence"/>
</dbReference>
<evidence type="ECO:0000256" key="4">
    <source>
        <dbReference type="ARBA" id="ARBA00023136"/>
    </source>
</evidence>